<gene>
    <name evidence="1" type="ORF">CLSA_c12680</name>
</gene>
<dbReference type="EMBL" id="CP006721">
    <property type="protein sequence ID" value="AGX42271.1"/>
    <property type="molecule type" value="Genomic_DNA"/>
</dbReference>
<dbReference type="RefSeq" id="WP_022744553.1">
    <property type="nucleotide sequence ID" value="NC_022571.1"/>
</dbReference>
<organism evidence="1 2">
    <name type="scientific">Clostridium saccharobutylicum DSM 13864</name>
    <dbReference type="NCBI Taxonomy" id="1345695"/>
    <lineage>
        <taxon>Bacteria</taxon>
        <taxon>Bacillati</taxon>
        <taxon>Bacillota</taxon>
        <taxon>Clostridia</taxon>
        <taxon>Eubacteriales</taxon>
        <taxon>Clostridiaceae</taxon>
        <taxon>Clostridium</taxon>
    </lineage>
</organism>
<keyword evidence="2" id="KW-1185">Reference proteome</keyword>
<accession>U5MRH1</accession>
<sequence>MYNISLDARSMNVNNKESIMYKFNKQYNNYRKTQSALNKSSNITGIEKKDNKKNQDELMKQKIRNMKMQLAMSQDSEENIQNGMLILQEKETSLSAIQEVGNELRELSEQYKNPNLNDKDKGDIEKQAEKLLNGLAKLMNKSKEESNTIADNAIPIKDSNGKYNIILSSSFNITLDTGSVDNGQLKEKDEKNMFNNKHFESKISVKTLLKKTSIIEERILKPVQKAIKDVNDKKNHVYTKFMDEYSESIISINKLFNLGGISEYEKDAKLQMQQSIYNNAYALEFQSLNINRDNVFKLLR</sequence>
<dbReference type="OrthoDB" id="1893238at2"/>
<dbReference type="eggNOG" id="COG1344">
    <property type="taxonomic scope" value="Bacteria"/>
</dbReference>
<dbReference type="Proteomes" id="UP000017118">
    <property type="component" value="Chromosome"/>
</dbReference>
<dbReference type="PATRIC" id="fig|1345695.10.peg.3513"/>
<reference evidence="1 2" key="1">
    <citation type="journal article" date="2013" name="Genome Announc.">
        <title>Complete Genome Sequence of the Solvent Producer Clostridium saccharobutylicum NCP262 (DSM 13864).</title>
        <authorList>
            <person name="Poehlein A."/>
            <person name="Hartwich K."/>
            <person name="Krabben P."/>
            <person name="Ehrenreich A."/>
            <person name="Liebl W."/>
            <person name="Durre P."/>
            <person name="Gottschalk G."/>
            <person name="Daniel R."/>
        </authorList>
    </citation>
    <scope>NUCLEOTIDE SEQUENCE [LARGE SCALE GENOMIC DNA]</scope>
    <source>
        <strain evidence="1">DSM 13864</strain>
    </source>
</reference>
<dbReference type="AlphaFoldDB" id="U5MRH1"/>
<dbReference type="HOGENOM" id="CLU_926544_0_0_9"/>
<dbReference type="SUPFAM" id="SSF64518">
    <property type="entry name" value="Phase 1 flagellin"/>
    <property type="match status" value="1"/>
</dbReference>
<protein>
    <recommendedName>
        <fullName evidence="3">Flagellin</fullName>
    </recommendedName>
</protein>
<evidence type="ECO:0000313" key="2">
    <source>
        <dbReference type="Proteomes" id="UP000017118"/>
    </source>
</evidence>
<dbReference type="KEGG" id="csb:CLSA_c12680"/>
<dbReference type="GeneID" id="55473782"/>
<evidence type="ECO:0000313" key="1">
    <source>
        <dbReference type="EMBL" id="AGX42271.1"/>
    </source>
</evidence>
<name>U5MRH1_CLOSA</name>
<dbReference type="Gene3D" id="1.20.1330.10">
    <property type="entry name" value="f41 fragment of flagellin, N-terminal domain"/>
    <property type="match status" value="1"/>
</dbReference>
<evidence type="ECO:0008006" key="3">
    <source>
        <dbReference type="Google" id="ProtNLM"/>
    </source>
</evidence>
<proteinExistence type="predicted"/>